<dbReference type="GO" id="GO:0005524">
    <property type="term" value="F:ATP binding"/>
    <property type="evidence" value="ECO:0007669"/>
    <property type="project" value="UniProtKB-KW"/>
</dbReference>
<keyword evidence="5" id="KW-0460">Magnesium</keyword>
<keyword evidence="2 4" id="KW-0547">Nucleotide-binding</keyword>
<dbReference type="EC" id="6.3.3.2" evidence="5"/>
<dbReference type="GO" id="GO:0009396">
    <property type="term" value="P:folic acid-containing compound biosynthetic process"/>
    <property type="evidence" value="ECO:0007669"/>
    <property type="project" value="TreeGrafter"/>
</dbReference>
<feature type="binding site" evidence="4">
    <location>
        <begin position="135"/>
        <end position="143"/>
    </location>
    <ligand>
        <name>ATP</name>
        <dbReference type="ChEBI" id="CHEBI:30616"/>
    </ligand>
</feature>
<dbReference type="InterPro" id="IPR024185">
    <property type="entry name" value="FTHF_cligase-like_sf"/>
</dbReference>
<dbReference type="Pfam" id="PF01812">
    <property type="entry name" value="5-FTHF_cyc-lig"/>
    <property type="match status" value="1"/>
</dbReference>
<dbReference type="Gene3D" id="3.40.50.10420">
    <property type="entry name" value="NagB/RpiA/CoA transferase-like"/>
    <property type="match status" value="1"/>
</dbReference>
<dbReference type="PIRSF" id="PIRSF006806">
    <property type="entry name" value="FTHF_cligase"/>
    <property type="match status" value="1"/>
</dbReference>
<dbReference type="GO" id="GO:0035999">
    <property type="term" value="P:tetrahydrofolate interconversion"/>
    <property type="evidence" value="ECO:0007669"/>
    <property type="project" value="TreeGrafter"/>
</dbReference>
<evidence type="ECO:0000256" key="2">
    <source>
        <dbReference type="ARBA" id="ARBA00022741"/>
    </source>
</evidence>
<gene>
    <name evidence="6" type="primary">fthC</name>
    <name evidence="6" type="ORF">HMPREF0658_2317</name>
</gene>
<dbReference type="HOGENOM" id="CLU_066245_2_2_10"/>
<dbReference type="GO" id="GO:0046872">
    <property type="term" value="F:metal ion binding"/>
    <property type="evidence" value="ECO:0007669"/>
    <property type="project" value="UniProtKB-KW"/>
</dbReference>
<dbReference type="NCBIfam" id="TIGR02727">
    <property type="entry name" value="MTHFS_bact"/>
    <property type="match status" value="1"/>
</dbReference>
<dbReference type="RefSeq" id="WP_006950743.1">
    <property type="nucleotide sequence ID" value="NZ_BAJI01000049.1"/>
</dbReference>
<keyword evidence="5" id="KW-0479">Metal-binding</keyword>
<dbReference type="STRING" id="862515.HMPREF0658_2317"/>
<evidence type="ECO:0000256" key="3">
    <source>
        <dbReference type="ARBA" id="ARBA00022840"/>
    </source>
</evidence>
<evidence type="ECO:0000256" key="5">
    <source>
        <dbReference type="RuleBase" id="RU361279"/>
    </source>
</evidence>
<comment type="catalytic activity">
    <reaction evidence="5">
        <text>(6S)-5-formyl-5,6,7,8-tetrahydrofolate + ATP = (6R)-5,10-methenyltetrahydrofolate + ADP + phosphate</text>
        <dbReference type="Rhea" id="RHEA:10488"/>
        <dbReference type="ChEBI" id="CHEBI:30616"/>
        <dbReference type="ChEBI" id="CHEBI:43474"/>
        <dbReference type="ChEBI" id="CHEBI:57455"/>
        <dbReference type="ChEBI" id="CHEBI:57457"/>
        <dbReference type="ChEBI" id="CHEBI:456216"/>
        <dbReference type="EC" id="6.3.3.2"/>
    </reaction>
</comment>
<protein>
    <recommendedName>
        <fullName evidence="5">5-formyltetrahydrofolate cyclo-ligase</fullName>
        <ecNumber evidence="5">6.3.3.2</ecNumber>
    </recommendedName>
</protein>
<dbReference type="InterPro" id="IPR037171">
    <property type="entry name" value="NagB/RpiA_transferase-like"/>
</dbReference>
<comment type="caution">
    <text evidence="6">The sequence shown here is derived from an EMBL/GenBank/DDBJ whole genome shotgun (WGS) entry which is preliminary data.</text>
</comment>
<dbReference type="Proteomes" id="UP000004394">
    <property type="component" value="Unassembled WGS sequence"/>
</dbReference>
<dbReference type="GO" id="GO:0030272">
    <property type="term" value="F:5-formyltetrahydrofolate cyclo-ligase activity"/>
    <property type="evidence" value="ECO:0007669"/>
    <property type="project" value="UniProtKB-EC"/>
</dbReference>
<keyword evidence="7" id="KW-1185">Reference proteome</keyword>
<feature type="binding site" evidence="4">
    <location>
        <position position="59"/>
    </location>
    <ligand>
        <name>substrate</name>
    </ligand>
</feature>
<sequence length="181" mass="20428">MDNLPTDKRALRAHVRELKKQFTAETLRAQSQPIIDRLLAHPRVASAATVLFYHSLPDEVYTHEAIPRLAAMGKRVLLPVVVSDDALELRLYRPDNAFQSGSFGIQEPTGKAFRQVEDIDVALVPGMAFDAQGNRIGRGKGYYDRLLHQLSHTYKIGVCFDFQKLSRVPTEPTDVRMDEIL</sequence>
<comment type="similarity">
    <text evidence="1 5">Belongs to the 5-formyltetrahydrofolate cyclo-ligase family.</text>
</comment>
<proteinExistence type="inferred from homology"/>
<reference evidence="6" key="1">
    <citation type="submission" date="2010-07" db="EMBL/GenBank/DDBJ databases">
        <authorList>
            <person name="Muzny D."/>
            <person name="Qin X."/>
            <person name="Deng J."/>
            <person name="Jiang H."/>
            <person name="Liu Y."/>
            <person name="Qu J."/>
            <person name="Song X.-Z."/>
            <person name="Zhang L."/>
            <person name="Thornton R."/>
            <person name="Coyle M."/>
            <person name="Francisco L."/>
            <person name="Jackson L."/>
            <person name="Javaid M."/>
            <person name="Korchina V."/>
            <person name="Kovar C."/>
            <person name="Mata R."/>
            <person name="Mathew T."/>
            <person name="Ngo R."/>
            <person name="Nguyen L."/>
            <person name="Nguyen N."/>
            <person name="Okwuonu G."/>
            <person name="Ongeri F."/>
            <person name="Pham C."/>
            <person name="Simmons D."/>
            <person name="Wilczek-Boney K."/>
            <person name="Hale W."/>
            <person name="Jakkamsetti A."/>
            <person name="Pham P."/>
            <person name="Ruth R."/>
            <person name="San Lucas F."/>
            <person name="Warren J."/>
            <person name="Zhang J."/>
            <person name="Zhao Z."/>
            <person name="Zhou C."/>
            <person name="Zhu D."/>
            <person name="Lee S."/>
            <person name="Bess C."/>
            <person name="Blankenburg K."/>
            <person name="Forbes L."/>
            <person name="Fu Q."/>
            <person name="Gubbala S."/>
            <person name="Hirani K."/>
            <person name="Jayaseelan J.C."/>
            <person name="Lara F."/>
            <person name="Munidasa M."/>
            <person name="Palculict T."/>
            <person name="Patil S."/>
            <person name="Pu L.-L."/>
            <person name="Saada N."/>
            <person name="Tang L."/>
            <person name="Weissenberger G."/>
            <person name="Zhu Y."/>
            <person name="Hemphill L."/>
            <person name="Shang Y."/>
            <person name="Youmans B."/>
            <person name="Ayvaz T."/>
            <person name="Ross M."/>
            <person name="Santibanez J."/>
            <person name="Aqrawi P."/>
            <person name="Gross S."/>
            <person name="Joshi V."/>
            <person name="Fowler G."/>
            <person name="Nazareth L."/>
            <person name="Reid J."/>
            <person name="Worley K."/>
            <person name="Petrosino J."/>
            <person name="Highlander S."/>
            <person name="Gibbs R."/>
        </authorList>
    </citation>
    <scope>NUCLEOTIDE SEQUENCE [LARGE SCALE GENOMIC DNA]</scope>
    <source>
        <strain evidence="6">DSM 16973</strain>
    </source>
</reference>
<evidence type="ECO:0000313" key="7">
    <source>
        <dbReference type="Proteomes" id="UP000004394"/>
    </source>
</evidence>
<dbReference type="OrthoDB" id="9801938at2"/>
<evidence type="ECO:0000256" key="1">
    <source>
        <dbReference type="ARBA" id="ARBA00010638"/>
    </source>
</evidence>
<keyword evidence="6" id="KW-0436">Ligase</keyword>
<accession>E0NVW2</accession>
<feature type="binding site" evidence="4">
    <location>
        <begin position="8"/>
        <end position="12"/>
    </location>
    <ligand>
        <name>ATP</name>
        <dbReference type="ChEBI" id="CHEBI:30616"/>
    </ligand>
</feature>
<dbReference type="PANTHER" id="PTHR23407:SF1">
    <property type="entry name" value="5-FORMYLTETRAHYDROFOLATE CYCLO-LIGASE"/>
    <property type="match status" value="1"/>
</dbReference>
<evidence type="ECO:0000313" key="6">
    <source>
        <dbReference type="EMBL" id="EFM00740.1"/>
    </source>
</evidence>
<organism evidence="6 7">
    <name type="scientific">Hoylesella marshii DSM 16973 = JCM 13450</name>
    <dbReference type="NCBI Taxonomy" id="862515"/>
    <lineage>
        <taxon>Bacteria</taxon>
        <taxon>Pseudomonadati</taxon>
        <taxon>Bacteroidota</taxon>
        <taxon>Bacteroidia</taxon>
        <taxon>Bacteroidales</taxon>
        <taxon>Prevotellaceae</taxon>
        <taxon>Hoylesella</taxon>
    </lineage>
</organism>
<dbReference type="EMBL" id="AEEI01000069">
    <property type="protein sequence ID" value="EFM00740.1"/>
    <property type="molecule type" value="Genomic_DNA"/>
</dbReference>
<dbReference type="PANTHER" id="PTHR23407">
    <property type="entry name" value="ATPASE INHIBITOR/5-FORMYLTETRAHYDROFOLATE CYCLO-LIGASE"/>
    <property type="match status" value="1"/>
</dbReference>
<name>E0NVW2_9BACT</name>
<keyword evidence="3 4" id="KW-0067">ATP-binding</keyword>
<evidence type="ECO:0000256" key="4">
    <source>
        <dbReference type="PIRSR" id="PIRSR006806-1"/>
    </source>
</evidence>
<comment type="cofactor">
    <cofactor evidence="5">
        <name>Mg(2+)</name>
        <dbReference type="ChEBI" id="CHEBI:18420"/>
    </cofactor>
</comment>
<dbReference type="InterPro" id="IPR002698">
    <property type="entry name" value="FTHF_cligase"/>
</dbReference>
<dbReference type="AlphaFoldDB" id="E0NVW2"/>
<dbReference type="SUPFAM" id="SSF100950">
    <property type="entry name" value="NagB/RpiA/CoA transferase-like"/>
    <property type="match status" value="1"/>
</dbReference>
<dbReference type="eggNOG" id="COG0212">
    <property type="taxonomic scope" value="Bacteria"/>
</dbReference>